<keyword evidence="8 20" id="KW-0479">Metal-binding</keyword>
<evidence type="ECO:0000259" key="24">
    <source>
        <dbReference type="Pfam" id="PF14260"/>
    </source>
</evidence>
<dbReference type="InterPro" id="IPR042087">
    <property type="entry name" value="DNA_pol_B_thumb"/>
</dbReference>
<evidence type="ECO:0000256" key="7">
    <source>
        <dbReference type="ARBA" id="ARBA00022705"/>
    </source>
</evidence>
<dbReference type="Pfam" id="PF14260">
    <property type="entry name" value="zf-C4pol"/>
    <property type="match status" value="1"/>
</dbReference>
<dbReference type="InterPro" id="IPR006133">
    <property type="entry name" value="DNA-dir_DNA_pol_B_exonuc"/>
</dbReference>
<keyword evidence="16" id="KW-0234">DNA repair</keyword>
<keyword evidence="17 20" id="KW-0539">Nucleus</keyword>
<evidence type="ECO:0000256" key="11">
    <source>
        <dbReference type="ARBA" id="ARBA00022833"/>
    </source>
</evidence>
<dbReference type="GO" id="GO:0006260">
    <property type="term" value="P:DNA replication"/>
    <property type="evidence" value="ECO:0007669"/>
    <property type="project" value="UniProtKB-KW"/>
</dbReference>
<evidence type="ECO:0000256" key="20">
    <source>
        <dbReference type="RuleBase" id="RU000442"/>
    </source>
</evidence>
<evidence type="ECO:0000256" key="18">
    <source>
        <dbReference type="ARBA" id="ARBA00049244"/>
    </source>
</evidence>
<dbReference type="PRINTS" id="PR00106">
    <property type="entry name" value="DNAPOLB"/>
</dbReference>
<protein>
    <recommendedName>
        <fullName evidence="20">DNA polymerase</fullName>
        <ecNumber evidence="20">2.7.7.7</ecNumber>
    </recommendedName>
</protein>
<evidence type="ECO:0000256" key="16">
    <source>
        <dbReference type="ARBA" id="ARBA00023204"/>
    </source>
</evidence>
<keyword evidence="4 20" id="KW-0004">4Fe-4S</keyword>
<feature type="domain" description="C4-type zinc-finger of DNA polymerase delta" evidence="24">
    <location>
        <begin position="1364"/>
        <end position="1441"/>
    </location>
</feature>
<dbReference type="InterPro" id="IPR006172">
    <property type="entry name" value="DNA-dir_DNA_pol_B"/>
</dbReference>
<dbReference type="PANTHER" id="PTHR45812">
    <property type="entry name" value="DNA POLYMERASE ZETA CATALYTIC SUBUNIT"/>
    <property type="match status" value="1"/>
</dbReference>
<dbReference type="InterPro" id="IPR036397">
    <property type="entry name" value="RNaseH_sf"/>
</dbReference>
<comment type="subunit">
    <text evidence="19">Forms DNA polymerase zeta with REV7.</text>
</comment>
<dbReference type="Gene3D" id="3.30.420.10">
    <property type="entry name" value="Ribonuclease H-like superfamily/Ribonuclease H"/>
    <property type="match status" value="1"/>
</dbReference>
<evidence type="ECO:0000256" key="4">
    <source>
        <dbReference type="ARBA" id="ARBA00022485"/>
    </source>
</evidence>
<dbReference type="InterPro" id="IPR025687">
    <property type="entry name" value="Znf-C4pol"/>
</dbReference>
<dbReference type="PANTHER" id="PTHR45812:SF1">
    <property type="entry name" value="DNA POLYMERASE ZETA CATALYTIC SUBUNIT"/>
    <property type="match status" value="1"/>
</dbReference>
<gene>
    <name evidence="27" type="primary">rev3</name>
    <name evidence="26" type="ORF">SJAG_00153</name>
</gene>
<keyword evidence="14 20" id="KW-0411">Iron-sulfur</keyword>
<dbReference type="JaponicusDB" id="SJAG_00153">
    <property type="gene designation" value="rev3"/>
</dbReference>
<evidence type="ECO:0000256" key="14">
    <source>
        <dbReference type="ARBA" id="ARBA00023014"/>
    </source>
</evidence>
<evidence type="ECO:0000256" key="21">
    <source>
        <dbReference type="SAM" id="MobiDB-lite"/>
    </source>
</evidence>
<reference evidence="26 28" key="1">
    <citation type="journal article" date="2011" name="Science">
        <title>Comparative functional genomics of the fission yeasts.</title>
        <authorList>
            <person name="Rhind N."/>
            <person name="Chen Z."/>
            <person name="Yassour M."/>
            <person name="Thompson D.A."/>
            <person name="Haas B.J."/>
            <person name="Habib N."/>
            <person name="Wapinski I."/>
            <person name="Roy S."/>
            <person name="Lin M.F."/>
            <person name="Heiman D.I."/>
            <person name="Young S.K."/>
            <person name="Furuya K."/>
            <person name="Guo Y."/>
            <person name="Pidoux A."/>
            <person name="Chen H.M."/>
            <person name="Robbertse B."/>
            <person name="Goldberg J.M."/>
            <person name="Aoki K."/>
            <person name="Bayne E.H."/>
            <person name="Berlin A.M."/>
            <person name="Desjardins C.A."/>
            <person name="Dobbs E."/>
            <person name="Dukaj L."/>
            <person name="Fan L."/>
            <person name="FitzGerald M.G."/>
            <person name="French C."/>
            <person name="Gujja S."/>
            <person name="Hansen K."/>
            <person name="Keifenheim D."/>
            <person name="Levin J.Z."/>
            <person name="Mosher R.A."/>
            <person name="Mueller C.A."/>
            <person name="Pfiffner J."/>
            <person name="Priest M."/>
            <person name="Russ C."/>
            <person name="Smialowska A."/>
            <person name="Swoboda P."/>
            <person name="Sykes S.M."/>
            <person name="Vaughn M."/>
            <person name="Vengrova S."/>
            <person name="Yoder R."/>
            <person name="Zeng Q."/>
            <person name="Allshire R."/>
            <person name="Baulcombe D."/>
            <person name="Birren B.W."/>
            <person name="Brown W."/>
            <person name="Ekwall K."/>
            <person name="Kellis M."/>
            <person name="Leatherwood J."/>
            <person name="Levin H."/>
            <person name="Margalit H."/>
            <person name="Martienssen R."/>
            <person name="Nieduszynski C.A."/>
            <person name="Spatafora J.W."/>
            <person name="Friedman N."/>
            <person name="Dalgaard J.Z."/>
            <person name="Baumann P."/>
            <person name="Niki H."/>
            <person name="Regev A."/>
            <person name="Nusbaum C."/>
        </authorList>
    </citation>
    <scope>NUCLEOTIDE SEQUENCE [LARGE SCALE GENOMIC DNA]</scope>
    <source>
        <strain evidence="28">yFS275 / FY16936</strain>
    </source>
</reference>
<evidence type="ECO:0000256" key="12">
    <source>
        <dbReference type="ARBA" id="ARBA00022932"/>
    </source>
</evidence>
<dbReference type="InterPro" id="IPR017964">
    <property type="entry name" value="DNA-dir_DNA_pol_B_CS"/>
</dbReference>
<evidence type="ECO:0000313" key="28">
    <source>
        <dbReference type="Proteomes" id="UP000001744"/>
    </source>
</evidence>
<dbReference type="GeneID" id="7049716"/>
<evidence type="ECO:0000256" key="5">
    <source>
        <dbReference type="ARBA" id="ARBA00022679"/>
    </source>
</evidence>
<dbReference type="SMART" id="SM00486">
    <property type="entry name" value="POLBc"/>
    <property type="match status" value="1"/>
</dbReference>
<evidence type="ECO:0000256" key="15">
    <source>
        <dbReference type="ARBA" id="ARBA00023125"/>
    </source>
</evidence>
<proteinExistence type="inferred from homology"/>
<dbReference type="GO" id="GO:0070987">
    <property type="term" value="P:error-free translesion synthesis"/>
    <property type="evidence" value="ECO:0007669"/>
    <property type="project" value="EnsemblFungi"/>
</dbReference>
<organism evidence="26 28">
    <name type="scientific">Schizosaccharomyces japonicus (strain yFS275 / FY16936)</name>
    <name type="common">Fission yeast</name>
    <dbReference type="NCBI Taxonomy" id="402676"/>
    <lineage>
        <taxon>Eukaryota</taxon>
        <taxon>Fungi</taxon>
        <taxon>Dikarya</taxon>
        <taxon>Ascomycota</taxon>
        <taxon>Taphrinomycotina</taxon>
        <taxon>Schizosaccharomycetes</taxon>
        <taxon>Schizosaccharomycetales</taxon>
        <taxon>Schizosaccharomycetaceae</taxon>
        <taxon>Schizosaccharomyces</taxon>
    </lineage>
</organism>
<keyword evidence="12 20" id="KW-0239">DNA-directed DNA polymerase</keyword>
<evidence type="ECO:0000259" key="25">
    <source>
        <dbReference type="Pfam" id="PF24055"/>
    </source>
</evidence>
<feature type="domain" description="DNA-directed DNA polymerase family B exonuclease" evidence="23">
    <location>
        <begin position="686"/>
        <end position="806"/>
    </location>
</feature>
<feature type="region of interest" description="Disordered" evidence="21">
    <location>
        <begin position="372"/>
        <end position="446"/>
    </location>
</feature>
<dbReference type="VEuPathDB" id="FungiDB:SJAG_00153"/>
<comment type="similarity">
    <text evidence="3 20">Belongs to the DNA polymerase type-B family.</text>
</comment>
<evidence type="ECO:0000256" key="17">
    <source>
        <dbReference type="ARBA" id="ARBA00023242"/>
    </source>
</evidence>
<dbReference type="InterPro" id="IPR023211">
    <property type="entry name" value="DNA_pol_palm_dom_sf"/>
</dbReference>
<evidence type="ECO:0000256" key="1">
    <source>
        <dbReference type="ARBA" id="ARBA00001966"/>
    </source>
</evidence>
<dbReference type="Gene3D" id="1.10.287.690">
    <property type="entry name" value="Helix hairpin bin"/>
    <property type="match status" value="1"/>
</dbReference>
<dbReference type="FunFam" id="1.10.287.690:FF:000002">
    <property type="entry name" value="DNA polymerase zeta"/>
    <property type="match status" value="1"/>
</dbReference>
<dbReference type="InterPro" id="IPR012337">
    <property type="entry name" value="RNaseH-like_sf"/>
</dbReference>
<keyword evidence="15 20" id="KW-0238">DNA-binding</keyword>
<dbReference type="Pfam" id="PF00136">
    <property type="entry name" value="DNA_pol_B"/>
    <property type="match status" value="1"/>
</dbReference>
<dbReference type="Gene3D" id="1.10.132.60">
    <property type="entry name" value="DNA polymerase family B, C-terminal domain"/>
    <property type="match status" value="1"/>
</dbReference>
<dbReference type="GO" id="GO:0016035">
    <property type="term" value="C:zeta DNA polymerase complex"/>
    <property type="evidence" value="ECO:0000318"/>
    <property type="project" value="GO_Central"/>
</dbReference>
<dbReference type="InterPro" id="IPR043502">
    <property type="entry name" value="DNA/RNA_pol_sf"/>
</dbReference>
<evidence type="ECO:0000313" key="27">
    <source>
        <dbReference type="JaponicusDB" id="SJAG_00153"/>
    </source>
</evidence>
<dbReference type="EC" id="2.7.7.7" evidence="20"/>
<dbReference type="GO" id="GO:0008270">
    <property type="term" value="F:zinc ion binding"/>
    <property type="evidence" value="ECO:0007669"/>
    <property type="project" value="UniProtKB-KW"/>
</dbReference>
<dbReference type="GO" id="GO:0000166">
    <property type="term" value="F:nucleotide binding"/>
    <property type="evidence" value="ECO:0007669"/>
    <property type="project" value="InterPro"/>
</dbReference>
<dbReference type="STRING" id="402676.B6JXL1"/>
<dbReference type="InterPro" id="IPR006134">
    <property type="entry name" value="DNA-dir_DNA_pol_B_multi_dom"/>
</dbReference>
<dbReference type="GO" id="GO:0003887">
    <property type="term" value="F:DNA-directed DNA polymerase activity"/>
    <property type="evidence" value="ECO:0000318"/>
    <property type="project" value="GO_Central"/>
</dbReference>
<feature type="compositionally biased region" description="Low complexity" evidence="21">
    <location>
        <begin position="373"/>
        <end position="385"/>
    </location>
</feature>
<dbReference type="GO" id="GO:0003677">
    <property type="term" value="F:DNA binding"/>
    <property type="evidence" value="ECO:0007669"/>
    <property type="project" value="UniProtKB-KW"/>
</dbReference>
<dbReference type="PROSITE" id="PS00116">
    <property type="entry name" value="DNA_POLYMERASE_B"/>
    <property type="match status" value="1"/>
</dbReference>
<evidence type="ECO:0000256" key="8">
    <source>
        <dbReference type="ARBA" id="ARBA00022723"/>
    </source>
</evidence>
<dbReference type="CDD" id="cd05778">
    <property type="entry name" value="DNA_polB_zeta_exo"/>
    <property type="match status" value="1"/>
</dbReference>
<feature type="compositionally biased region" description="Polar residues" evidence="21">
    <location>
        <begin position="425"/>
        <end position="446"/>
    </location>
</feature>
<feature type="compositionally biased region" description="Polar residues" evidence="21">
    <location>
        <begin position="401"/>
        <end position="417"/>
    </location>
</feature>
<comment type="cofactor">
    <cofactor evidence="1 20">
        <name>[4Fe-4S] cluster</name>
        <dbReference type="ChEBI" id="CHEBI:49883"/>
    </cofactor>
</comment>
<sequence>MKLSLECMDWTLEPLHSAPAFVKEDCLTSTRFSTKQVSLPVLRIFGLTEAGDSICCFLHNCFPYLFIDFVPEEHDDLIQFLKQLKQFIEETLSRSLHLDNSRVQLVYNIQLVKGIPFYGYHVGWRLFCKISLFNPNHINKLADLFRQGRILKNSTRVYEAHVPYLLQFLIDHNLYGCDCMELDENRIELVTDKETRKTHCSCELVASVTAVLNRMRIQENFVHSQLYEDLSVYERIHSVGSLAEVWKSEAVRRGLPVNSSGNSSLGLTYLQSTQAGLKVSSSVERSTQLEWRKAEKNGQLFSNALRLIASEASASEKPNVPIPDYENVDTTFSCVDHHYECTDASCPYSTNQIVKLQTKQAALELNSRDTVISSSLPSNSQSSLLGAHSSTTPLASKESNDTSGRVSDMFPSTGSTKSDSENHETVTGTSLENSNAKKGGSQDTSQSMTHDLLFVPSTNPETLHEQTRHQEFGRKLKYTTNNPFLTQIPEPSNQNASNRPFFIYSKGPPSTKELLAELHDYNLASTVYDDVYFSNAKDYDPNATSLPSQMQRPRVHSIENLPPFHPGITEDMSSLANGHGLLHVKEWEFKDLPPTSSSLMSSWNTTVGESKPAFVQSNIITKTFKRDAFSSVKLLAMECFASSHVDKLPDPKKDKLQGCFFAFQFDPNVEGIDGMCCILCDDTIPLELYQKAFPHVYFILVDTEIELINEVISVTRDIDPTLLCGYEIQQSSWGYVIERAMMQFQYDLTSELSRLKQFESGKFGSKDDPWGHRKATSLHVVGRHLLNIWRLMKGEYNLFNYSLESVVSHVFDTQTPHYSQNDLNTLWASSQLRDKLHFVQYHLSRVSYDLRILVSSAVITKVREQARIIGVDFYSVISRGSQFKVESILFRIAKSENYILPSPGPQQMTEQNALECLPLVLEPQTNLFKNPVAVLDFQSLYPSIIIAFNLCFSTCLGYVRNIDKAQRLGFTFYQADPTLLQALKDDIYISPNGVAYVQKNVRKSLLARMLEELIDTRLLLKSGMKDCTDANIHRILNGRQLALKLIANVTYGYTSASFSGRMPCSEIADTIVQTGREILERSINIINATEQFEARVVYGDTDSLFVELPGATKEEAFKRAQLLANKISSALPSPLKLKFEKVYLPCFLLAKKRYVGYSFESLSDKKPKFDAKGIETVRRDGTPVQQKVLQACLCALFDTMDLSSVKRVFLEQCSSIVENRVSIMDFCFSKEVYLGTYKDATTAPPGAALSLRLMLQDARMEPQYGERVPYVIVAAPPNTTLVKRSVSPEEFVNDSTLHLDLDYYIRHNIIPPLDRMLNVLGASAKLWYDQMPKVKKLLTDSVSTKASAVGQGRTLDQILHTMLCCLCLKNPVTAVPNAPTSLLCEDCRQHSDKALMNTLYNLNSSSLLFNRLSHICEGCSRISSVDPIYCNSQNCCIYYERVRLRSLKDLHSKRYSALLQALDW</sequence>
<evidence type="ECO:0000259" key="22">
    <source>
        <dbReference type="Pfam" id="PF00136"/>
    </source>
</evidence>
<dbReference type="OMA" id="GRNKMGF"/>
<dbReference type="SUPFAM" id="SSF53098">
    <property type="entry name" value="Ribonuclease H-like"/>
    <property type="match status" value="1"/>
</dbReference>
<keyword evidence="9" id="KW-0227">DNA damage</keyword>
<evidence type="ECO:0000256" key="6">
    <source>
        <dbReference type="ARBA" id="ARBA00022695"/>
    </source>
</evidence>
<evidence type="ECO:0000256" key="19">
    <source>
        <dbReference type="ARBA" id="ARBA00066055"/>
    </source>
</evidence>
<evidence type="ECO:0000256" key="10">
    <source>
        <dbReference type="ARBA" id="ARBA00022771"/>
    </source>
</evidence>
<keyword evidence="5 20" id="KW-0808">Transferase</keyword>
<dbReference type="FunFam" id="1.10.132.60:FF:000007">
    <property type="entry name" value="DNA polymerase"/>
    <property type="match status" value="1"/>
</dbReference>
<dbReference type="Gene3D" id="3.30.342.10">
    <property type="entry name" value="DNA Polymerase, chain B, domain 1"/>
    <property type="match status" value="1"/>
</dbReference>
<dbReference type="EMBL" id="KE651166">
    <property type="protein sequence ID" value="EEB05155.1"/>
    <property type="molecule type" value="Genomic_DNA"/>
</dbReference>
<evidence type="ECO:0000259" key="23">
    <source>
        <dbReference type="Pfam" id="PF03104"/>
    </source>
</evidence>
<comment type="catalytic activity">
    <reaction evidence="18 20">
        <text>DNA(n) + a 2'-deoxyribonucleoside 5'-triphosphate = DNA(n+1) + diphosphate</text>
        <dbReference type="Rhea" id="RHEA:22508"/>
        <dbReference type="Rhea" id="RHEA-COMP:17339"/>
        <dbReference type="Rhea" id="RHEA-COMP:17340"/>
        <dbReference type="ChEBI" id="CHEBI:33019"/>
        <dbReference type="ChEBI" id="CHEBI:61560"/>
        <dbReference type="ChEBI" id="CHEBI:173112"/>
        <dbReference type="EC" id="2.7.7.7"/>
    </reaction>
</comment>
<comment type="subcellular location">
    <subcellularLocation>
        <location evidence="2 20">Nucleus</location>
    </subcellularLocation>
</comment>
<evidence type="ECO:0000256" key="9">
    <source>
        <dbReference type="ARBA" id="ARBA00022763"/>
    </source>
</evidence>
<evidence type="ECO:0000256" key="13">
    <source>
        <dbReference type="ARBA" id="ARBA00023004"/>
    </source>
</evidence>
<keyword evidence="10 20" id="KW-0863">Zinc-finger</keyword>
<keyword evidence="7 20" id="KW-0235">DNA replication</keyword>
<dbReference type="Gene3D" id="3.90.1600.10">
    <property type="entry name" value="Palm domain of DNA polymerase"/>
    <property type="match status" value="1"/>
</dbReference>
<keyword evidence="6 20" id="KW-0548">Nucleotidyltransferase</keyword>
<evidence type="ECO:0000313" key="26">
    <source>
        <dbReference type="EMBL" id="EEB05155.1"/>
    </source>
</evidence>
<dbReference type="Pfam" id="PF03104">
    <property type="entry name" value="DNA_pol_B_exo1"/>
    <property type="match status" value="1"/>
</dbReference>
<dbReference type="GO" id="GO:0042276">
    <property type="term" value="P:error-prone translesion synthesis"/>
    <property type="evidence" value="ECO:0000318"/>
    <property type="project" value="GO_Central"/>
</dbReference>
<dbReference type="InterPro" id="IPR056435">
    <property type="entry name" value="DPOD/Z_N"/>
</dbReference>
<accession>B6JXL1</accession>
<dbReference type="GO" id="GO:0051539">
    <property type="term" value="F:4 iron, 4 sulfur cluster binding"/>
    <property type="evidence" value="ECO:0007669"/>
    <property type="project" value="UniProtKB-KW"/>
</dbReference>
<dbReference type="Proteomes" id="UP000001744">
    <property type="component" value="Unassembled WGS sequence"/>
</dbReference>
<keyword evidence="11 20" id="KW-0862">Zinc</keyword>
<evidence type="ECO:0000256" key="3">
    <source>
        <dbReference type="ARBA" id="ARBA00005755"/>
    </source>
</evidence>
<dbReference type="SUPFAM" id="SSF56672">
    <property type="entry name" value="DNA/RNA polymerases"/>
    <property type="match status" value="1"/>
</dbReference>
<dbReference type="InterPro" id="IPR030559">
    <property type="entry name" value="PolZ_Rev3"/>
</dbReference>
<dbReference type="OrthoDB" id="2414538at2759"/>
<keyword evidence="13 20" id="KW-0408">Iron</keyword>
<name>B6JXL1_SCHJY</name>
<dbReference type="RefSeq" id="XP_002171448.1">
    <property type="nucleotide sequence ID" value="XM_002171412.2"/>
</dbReference>
<dbReference type="GO" id="GO:0000724">
    <property type="term" value="P:double-strand break repair via homologous recombination"/>
    <property type="evidence" value="ECO:0000318"/>
    <property type="project" value="GO_Central"/>
</dbReference>
<evidence type="ECO:0000256" key="2">
    <source>
        <dbReference type="ARBA" id="ARBA00004123"/>
    </source>
</evidence>
<keyword evidence="28" id="KW-1185">Reference proteome</keyword>
<dbReference type="GO" id="GO:0005634">
    <property type="term" value="C:nucleus"/>
    <property type="evidence" value="ECO:0000318"/>
    <property type="project" value="GO_Central"/>
</dbReference>
<dbReference type="HOGENOM" id="CLU_000203_3_1_1"/>
<feature type="domain" description="DNA polymerase delta/zeta catalytic subunit N-terminal" evidence="25">
    <location>
        <begin position="61"/>
        <end position="139"/>
    </location>
</feature>
<dbReference type="Pfam" id="PF24055">
    <property type="entry name" value="POL3_N"/>
    <property type="match status" value="1"/>
</dbReference>
<feature type="domain" description="DNA-directed DNA polymerase family B multifunctional" evidence="22">
    <location>
        <begin position="873"/>
        <end position="1318"/>
    </location>
</feature>
<dbReference type="eggNOG" id="KOG0968">
    <property type="taxonomic scope" value="Eukaryota"/>
</dbReference>
<dbReference type="CDD" id="cd05534">
    <property type="entry name" value="POLBc_zeta"/>
    <property type="match status" value="1"/>
</dbReference>